<dbReference type="Pfam" id="PF03466">
    <property type="entry name" value="LysR_substrate"/>
    <property type="match status" value="1"/>
</dbReference>
<dbReference type="Proteomes" id="UP000095401">
    <property type="component" value="Chromosome"/>
</dbReference>
<dbReference type="KEGG" id="aprs:BI364_03000"/>
<comment type="similarity">
    <text evidence="1">Belongs to the LysR transcriptional regulatory family.</text>
</comment>
<keyword evidence="2" id="KW-0805">Transcription regulation</keyword>
<evidence type="ECO:0000313" key="6">
    <source>
        <dbReference type="EMBL" id="AOU97106.1"/>
    </source>
</evidence>
<dbReference type="InterPro" id="IPR036388">
    <property type="entry name" value="WH-like_DNA-bd_sf"/>
</dbReference>
<dbReference type="Pfam" id="PF00126">
    <property type="entry name" value="HTH_1"/>
    <property type="match status" value="1"/>
</dbReference>
<dbReference type="Gene3D" id="1.10.10.10">
    <property type="entry name" value="Winged helix-like DNA-binding domain superfamily/Winged helix DNA-binding domain"/>
    <property type="match status" value="1"/>
</dbReference>
<dbReference type="SUPFAM" id="SSF53850">
    <property type="entry name" value="Periplasmic binding protein-like II"/>
    <property type="match status" value="1"/>
</dbReference>
<dbReference type="PROSITE" id="PS50931">
    <property type="entry name" value="HTH_LYSR"/>
    <property type="match status" value="1"/>
</dbReference>
<dbReference type="PANTHER" id="PTHR30537">
    <property type="entry name" value="HTH-TYPE TRANSCRIPTIONAL REGULATOR"/>
    <property type="match status" value="1"/>
</dbReference>
<dbReference type="Gene3D" id="3.40.190.290">
    <property type="match status" value="1"/>
</dbReference>
<evidence type="ECO:0000256" key="4">
    <source>
        <dbReference type="ARBA" id="ARBA00023163"/>
    </source>
</evidence>
<dbReference type="PRINTS" id="PR00039">
    <property type="entry name" value="HTHLYSR"/>
</dbReference>
<evidence type="ECO:0000256" key="1">
    <source>
        <dbReference type="ARBA" id="ARBA00009437"/>
    </source>
</evidence>
<organism evidence="6 7">
    <name type="scientific">Acidihalobacter yilgarnensis</name>
    <dbReference type="NCBI Taxonomy" id="2819280"/>
    <lineage>
        <taxon>Bacteria</taxon>
        <taxon>Pseudomonadati</taxon>
        <taxon>Pseudomonadota</taxon>
        <taxon>Gammaproteobacteria</taxon>
        <taxon>Chromatiales</taxon>
        <taxon>Ectothiorhodospiraceae</taxon>
        <taxon>Acidihalobacter</taxon>
    </lineage>
</organism>
<dbReference type="InterPro" id="IPR000847">
    <property type="entry name" value="LysR_HTH_N"/>
</dbReference>
<evidence type="ECO:0000256" key="3">
    <source>
        <dbReference type="ARBA" id="ARBA00023125"/>
    </source>
</evidence>
<reference evidence="7" key="1">
    <citation type="submission" date="2016-09" db="EMBL/GenBank/DDBJ databases">
        <title>Acidihalobacter prosperus F5.</title>
        <authorList>
            <person name="Khaleque H.N."/>
            <person name="Ramsay J.P."/>
            <person name="Kaksonen A.H."/>
            <person name="Boxall N.J."/>
            <person name="Watkin E.L.J."/>
        </authorList>
    </citation>
    <scope>NUCLEOTIDE SEQUENCE [LARGE SCALE GENOMIC DNA]</scope>
    <source>
        <strain evidence="7">F5</strain>
    </source>
</reference>
<dbReference type="GO" id="GO:0043565">
    <property type="term" value="F:sequence-specific DNA binding"/>
    <property type="evidence" value="ECO:0007669"/>
    <property type="project" value="TreeGrafter"/>
</dbReference>
<sequence length="300" mass="32779">MNSIDWRWIRAFLAVAETGSLSAAARALGVSQPTLSREMQALEQTTGLNLLRRTTQGVTLTAAGERLMATAARMGEAADGFAREASGLSAAPAGDVRISVNEVLGTYLLPLALAALRVRYPGIRVDVVITNRVSNLGRREADIALRMFRPAQSDLVVRRLPDIPLGFYAHRNYVAQHGDPRSWDELACHSLIGNDQDRDFIDAAERLGLPIGRADFSLRCDHLPAQIELARAGAGICAMHTGLAARWPSLVPVMSWLSLPPLSCWCVTHRDVRYSAPIAVTMRFLIEWFADDPYAHVGGI</sequence>
<dbReference type="EMBL" id="CP017415">
    <property type="protein sequence ID" value="AOU97106.1"/>
    <property type="molecule type" value="Genomic_DNA"/>
</dbReference>
<dbReference type="AlphaFoldDB" id="A0A1D8IKV8"/>
<dbReference type="PANTHER" id="PTHR30537:SF3">
    <property type="entry name" value="TRANSCRIPTIONAL REGULATORY PROTEIN"/>
    <property type="match status" value="1"/>
</dbReference>
<dbReference type="RefSeq" id="WP_070077494.1">
    <property type="nucleotide sequence ID" value="NZ_CP017415.1"/>
</dbReference>
<evidence type="ECO:0000259" key="5">
    <source>
        <dbReference type="PROSITE" id="PS50931"/>
    </source>
</evidence>
<dbReference type="FunFam" id="1.10.10.10:FF:000001">
    <property type="entry name" value="LysR family transcriptional regulator"/>
    <property type="match status" value="1"/>
</dbReference>
<dbReference type="InterPro" id="IPR036390">
    <property type="entry name" value="WH_DNA-bd_sf"/>
</dbReference>
<dbReference type="InterPro" id="IPR005119">
    <property type="entry name" value="LysR_subst-bd"/>
</dbReference>
<keyword evidence="7" id="KW-1185">Reference proteome</keyword>
<protein>
    <submittedName>
        <fullName evidence="6">Transcriptional regulator</fullName>
    </submittedName>
</protein>
<evidence type="ECO:0000256" key="2">
    <source>
        <dbReference type="ARBA" id="ARBA00023015"/>
    </source>
</evidence>
<name>A0A1D8IKV8_9GAMM</name>
<dbReference type="GO" id="GO:0003700">
    <property type="term" value="F:DNA-binding transcription factor activity"/>
    <property type="evidence" value="ECO:0007669"/>
    <property type="project" value="InterPro"/>
</dbReference>
<dbReference type="InterPro" id="IPR058163">
    <property type="entry name" value="LysR-type_TF_proteobact-type"/>
</dbReference>
<feature type="domain" description="HTH lysR-type" evidence="5">
    <location>
        <begin position="4"/>
        <end position="61"/>
    </location>
</feature>
<accession>A0A1D8IKV8</accession>
<evidence type="ECO:0000313" key="7">
    <source>
        <dbReference type="Proteomes" id="UP000095401"/>
    </source>
</evidence>
<keyword evidence="3" id="KW-0238">DNA-binding</keyword>
<keyword evidence="4" id="KW-0804">Transcription</keyword>
<gene>
    <name evidence="6" type="ORF">BI364_03000</name>
</gene>
<dbReference type="SUPFAM" id="SSF46785">
    <property type="entry name" value="Winged helix' DNA-binding domain"/>
    <property type="match status" value="1"/>
</dbReference>
<proteinExistence type="inferred from homology"/>
<dbReference type="GO" id="GO:0006351">
    <property type="term" value="P:DNA-templated transcription"/>
    <property type="evidence" value="ECO:0007669"/>
    <property type="project" value="TreeGrafter"/>
</dbReference>